<dbReference type="Pfam" id="PF16859">
    <property type="entry name" value="TetR_C_11"/>
    <property type="match status" value="1"/>
</dbReference>
<dbReference type="EMBL" id="BAABHS010000011">
    <property type="protein sequence ID" value="GAA4966510.1"/>
    <property type="molecule type" value="Genomic_DNA"/>
</dbReference>
<proteinExistence type="predicted"/>
<dbReference type="PANTHER" id="PTHR30055">
    <property type="entry name" value="HTH-TYPE TRANSCRIPTIONAL REGULATOR RUTR"/>
    <property type="match status" value="1"/>
</dbReference>
<name>A0ABP9HBN8_9ACTN</name>
<dbReference type="InterPro" id="IPR050109">
    <property type="entry name" value="HTH-type_TetR-like_transc_reg"/>
</dbReference>
<keyword evidence="3" id="KW-0804">Transcription</keyword>
<feature type="domain" description="HTH tetR-type" evidence="5">
    <location>
        <begin position="18"/>
        <end position="78"/>
    </location>
</feature>
<dbReference type="PRINTS" id="PR00455">
    <property type="entry name" value="HTHTETR"/>
</dbReference>
<evidence type="ECO:0000313" key="6">
    <source>
        <dbReference type="EMBL" id="GAA4966510.1"/>
    </source>
</evidence>
<dbReference type="InterPro" id="IPR011075">
    <property type="entry name" value="TetR_C"/>
</dbReference>
<dbReference type="Pfam" id="PF00440">
    <property type="entry name" value="TetR_N"/>
    <property type="match status" value="1"/>
</dbReference>
<evidence type="ECO:0000256" key="3">
    <source>
        <dbReference type="ARBA" id="ARBA00023163"/>
    </source>
</evidence>
<dbReference type="Proteomes" id="UP001500466">
    <property type="component" value="Unassembled WGS sequence"/>
</dbReference>
<gene>
    <name evidence="6" type="ORF">GCM10023205_33930</name>
</gene>
<keyword evidence="2 4" id="KW-0238">DNA-binding</keyword>
<sequence>MAAAVAEQPERRSSRLSPERETELLAAVVEVLREVGYDALTMDAVSARARTSKATLYRQWQNKPTLVSTALRHLNSIFDTGVDTGTLDGDLHTVARTLAEVARDGGELLTSMGHAVTRDPELAAVFREVLIEPERRAFEAIVMRAVERGELERVPASLAYCGPLLVQAVANRPVCEGTACTLEYLEGLVDTVILPSLRNS</sequence>
<dbReference type="InterPro" id="IPR009057">
    <property type="entry name" value="Homeodomain-like_sf"/>
</dbReference>
<organism evidence="6 7">
    <name type="scientific">Yinghuangia aomiensis</name>
    <dbReference type="NCBI Taxonomy" id="676205"/>
    <lineage>
        <taxon>Bacteria</taxon>
        <taxon>Bacillati</taxon>
        <taxon>Actinomycetota</taxon>
        <taxon>Actinomycetes</taxon>
        <taxon>Kitasatosporales</taxon>
        <taxon>Streptomycetaceae</taxon>
        <taxon>Yinghuangia</taxon>
    </lineage>
</organism>
<protein>
    <submittedName>
        <fullName evidence="6">TetR/AcrR family transcriptional regulator</fullName>
    </submittedName>
</protein>
<accession>A0ABP9HBN8</accession>
<dbReference type="PANTHER" id="PTHR30055:SF149">
    <property type="entry name" value="TETR-FAMILY TRANSCRIPTIONAL REGULATOR"/>
    <property type="match status" value="1"/>
</dbReference>
<feature type="DNA-binding region" description="H-T-H motif" evidence="4">
    <location>
        <begin position="41"/>
        <end position="60"/>
    </location>
</feature>
<dbReference type="RefSeq" id="WP_345676335.1">
    <property type="nucleotide sequence ID" value="NZ_BAABHS010000011.1"/>
</dbReference>
<dbReference type="InterPro" id="IPR036271">
    <property type="entry name" value="Tet_transcr_reg_TetR-rel_C_sf"/>
</dbReference>
<dbReference type="PROSITE" id="PS50977">
    <property type="entry name" value="HTH_TETR_2"/>
    <property type="match status" value="1"/>
</dbReference>
<dbReference type="SUPFAM" id="SSF46689">
    <property type="entry name" value="Homeodomain-like"/>
    <property type="match status" value="1"/>
</dbReference>
<keyword evidence="1" id="KW-0805">Transcription regulation</keyword>
<evidence type="ECO:0000259" key="5">
    <source>
        <dbReference type="PROSITE" id="PS50977"/>
    </source>
</evidence>
<keyword evidence="7" id="KW-1185">Reference proteome</keyword>
<dbReference type="Gene3D" id="1.10.357.10">
    <property type="entry name" value="Tetracycline Repressor, domain 2"/>
    <property type="match status" value="1"/>
</dbReference>
<evidence type="ECO:0000256" key="2">
    <source>
        <dbReference type="ARBA" id="ARBA00023125"/>
    </source>
</evidence>
<dbReference type="InterPro" id="IPR001647">
    <property type="entry name" value="HTH_TetR"/>
</dbReference>
<comment type="caution">
    <text evidence="6">The sequence shown here is derived from an EMBL/GenBank/DDBJ whole genome shotgun (WGS) entry which is preliminary data.</text>
</comment>
<evidence type="ECO:0000256" key="1">
    <source>
        <dbReference type="ARBA" id="ARBA00023015"/>
    </source>
</evidence>
<dbReference type="SUPFAM" id="SSF48498">
    <property type="entry name" value="Tetracyclin repressor-like, C-terminal domain"/>
    <property type="match status" value="1"/>
</dbReference>
<evidence type="ECO:0000313" key="7">
    <source>
        <dbReference type="Proteomes" id="UP001500466"/>
    </source>
</evidence>
<evidence type="ECO:0000256" key="4">
    <source>
        <dbReference type="PROSITE-ProRule" id="PRU00335"/>
    </source>
</evidence>
<reference evidence="7" key="1">
    <citation type="journal article" date="2019" name="Int. J. Syst. Evol. Microbiol.">
        <title>The Global Catalogue of Microorganisms (GCM) 10K type strain sequencing project: providing services to taxonomists for standard genome sequencing and annotation.</title>
        <authorList>
            <consortium name="The Broad Institute Genomics Platform"/>
            <consortium name="The Broad Institute Genome Sequencing Center for Infectious Disease"/>
            <person name="Wu L."/>
            <person name="Ma J."/>
        </authorList>
    </citation>
    <scope>NUCLEOTIDE SEQUENCE [LARGE SCALE GENOMIC DNA]</scope>
    <source>
        <strain evidence="7">JCM 17986</strain>
    </source>
</reference>
<dbReference type="Gene3D" id="1.10.10.60">
    <property type="entry name" value="Homeodomain-like"/>
    <property type="match status" value="1"/>
</dbReference>